<proteinExistence type="predicted"/>
<dbReference type="NCBIfam" id="TIGR01571">
    <property type="entry name" value="A_thal_Cys_rich"/>
    <property type="match status" value="1"/>
</dbReference>
<gene>
    <name evidence="2" type="ORF">BJX66DRAFT_151707</name>
</gene>
<comment type="caution">
    <text evidence="2">The sequence shown here is derived from an EMBL/GenBank/DDBJ whole genome shotgun (WGS) entry which is preliminary data.</text>
</comment>
<protein>
    <submittedName>
        <fullName evidence="2">PLAC8 family-domain-containing protein</fullName>
    </submittedName>
</protein>
<sequence length="323" mass="35143">MNPRLRLDTSGIGVNQRYSFIQTPVEMSPPSQPGSRLPSPPTARSTWSAHRPPPIDIEKAQHLSQNPSNLQGPDLQHHPANYAPFAEPVPQQPAAMLPNSPGPLPAKMDYSAQGNAQEYETSQQKLTIVPDANPLQSPKIPYFPPPVTTPLPQVPTGNDLATYHRPGQISHPNQEIRGGGWTHGLCDCSSSIGTCCLGLVCPCILYGKTSHRLSMRSRKEDPTNMLGYETCNGSCTAMALLCGCQWLLATIQHTRIRRAYAIQGSIASDCVRATCCTCCTLIQDEKEIRKREEERAKAARASGAALVSPYLAPVPMSYGPPQR</sequence>
<organism evidence="2 3">
    <name type="scientific">Aspergillus keveii</name>
    <dbReference type="NCBI Taxonomy" id="714993"/>
    <lineage>
        <taxon>Eukaryota</taxon>
        <taxon>Fungi</taxon>
        <taxon>Dikarya</taxon>
        <taxon>Ascomycota</taxon>
        <taxon>Pezizomycotina</taxon>
        <taxon>Eurotiomycetes</taxon>
        <taxon>Eurotiomycetidae</taxon>
        <taxon>Eurotiales</taxon>
        <taxon>Aspergillaceae</taxon>
        <taxon>Aspergillus</taxon>
        <taxon>Aspergillus subgen. Nidulantes</taxon>
    </lineage>
</organism>
<dbReference type="Pfam" id="PF04749">
    <property type="entry name" value="PLAC8"/>
    <property type="match status" value="1"/>
</dbReference>
<name>A0ABR4GNM4_9EURO</name>
<dbReference type="Proteomes" id="UP001610563">
    <property type="component" value="Unassembled WGS sequence"/>
</dbReference>
<reference evidence="2 3" key="1">
    <citation type="submission" date="2024-07" db="EMBL/GenBank/DDBJ databases">
        <title>Section-level genome sequencing and comparative genomics of Aspergillus sections Usti and Cavernicolus.</title>
        <authorList>
            <consortium name="Lawrence Berkeley National Laboratory"/>
            <person name="Nybo J.L."/>
            <person name="Vesth T.C."/>
            <person name="Theobald S."/>
            <person name="Frisvad J.C."/>
            <person name="Larsen T.O."/>
            <person name="Kjaerboelling I."/>
            <person name="Rothschild-Mancinelli K."/>
            <person name="Lyhne E.K."/>
            <person name="Kogle M.E."/>
            <person name="Barry K."/>
            <person name="Clum A."/>
            <person name="Na H."/>
            <person name="Ledsgaard L."/>
            <person name="Lin J."/>
            <person name="Lipzen A."/>
            <person name="Kuo A."/>
            <person name="Riley R."/>
            <person name="Mondo S."/>
            <person name="Labutti K."/>
            <person name="Haridas S."/>
            <person name="Pangalinan J."/>
            <person name="Salamov A.A."/>
            <person name="Simmons B.A."/>
            <person name="Magnuson J.K."/>
            <person name="Chen J."/>
            <person name="Drula E."/>
            <person name="Henrissat B."/>
            <person name="Wiebenga A."/>
            <person name="Lubbers R.J."/>
            <person name="Gomes A.C."/>
            <person name="Makela M.R."/>
            <person name="Stajich J."/>
            <person name="Grigoriev I.V."/>
            <person name="Mortensen U.H."/>
            <person name="De Vries R.P."/>
            <person name="Baker S.E."/>
            <person name="Andersen M.R."/>
        </authorList>
    </citation>
    <scope>NUCLEOTIDE SEQUENCE [LARGE SCALE GENOMIC DNA]</scope>
    <source>
        <strain evidence="2 3">CBS 209.92</strain>
    </source>
</reference>
<dbReference type="EMBL" id="JBFTWV010000003">
    <property type="protein sequence ID" value="KAL2800679.1"/>
    <property type="molecule type" value="Genomic_DNA"/>
</dbReference>
<evidence type="ECO:0000256" key="1">
    <source>
        <dbReference type="SAM" id="MobiDB-lite"/>
    </source>
</evidence>
<dbReference type="PANTHER" id="PTHR15907">
    <property type="entry name" value="DUF614 FAMILY PROTEIN-RELATED"/>
    <property type="match status" value="1"/>
</dbReference>
<keyword evidence="3" id="KW-1185">Reference proteome</keyword>
<evidence type="ECO:0000313" key="2">
    <source>
        <dbReference type="EMBL" id="KAL2800679.1"/>
    </source>
</evidence>
<dbReference type="InterPro" id="IPR006461">
    <property type="entry name" value="PLAC_motif_containing"/>
</dbReference>
<feature type="region of interest" description="Disordered" evidence="1">
    <location>
        <begin position="23"/>
        <end position="109"/>
    </location>
</feature>
<evidence type="ECO:0000313" key="3">
    <source>
        <dbReference type="Proteomes" id="UP001610563"/>
    </source>
</evidence>
<feature type="compositionally biased region" description="Polar residues" evidence="1">
    <location>
        <begin position="62"/>
        <end position="71"/>
    </location>
</feature>
<accession>A0ABR4GNM4</accession>